<dbReference type="PROSITE" id="PS51379">
    <property type="entry name" value="4FE4S_FER_2"/>
    <property type="match status" value="2"/>
</dbReference>
<keyword evidence="7 11" id="KW-0249">Electron transport</keyword>
<comment type="cofactor">
    <cofactor evidence="1 11">
        <name>[3Fe-4S] cluster</name>
        <dbReference type="ChEBI" id="CHEBI:21137"/>
    </cofactor>
</comment>
<reference evidence="13" key="1">
    <citation type="submission" date="2022-10" db="EMBL/GenBank/DDBJ databases">
        <title>Characterization and whole genome sequencing of a new Roseateles species, isolated from fresh water.</title>
        <authorList>
            <person name="Guliayeva D.Y."/>
            <person name="Akhremchuk A.E."/>
            <person name="Sikolenko M.A."/>
            <person name="Valentovich L.N."/>
            <person name="Sidarenka A.V."/>
        </authorList>
    </citation>
    <scope>NUCLEOTIDE SEQUENCE</scope>
    <source>
        <strain evidence="13">BIM B-1768</strain>
    </source>
</reference>
<evidence type="ECO:0000256" key="4">
    <source>
        <dbReference type="ARBA" id="ARBA00022485"/>
    </source>
</evidence>
<evidence type="ECO:0000313" key="14">
    <source>
        <dbReference type="Proteomes" id="UP001064933"/>
    </source>
</evidence>
<dbReference type="Pfam" id="PF11953">
    <property type="entry name" value="DUF3470"/>
    <property type="match status" value="1"/>
</dbReference>
<evidence type="ECO:0000256" key="2">
    <source>
        <dbReference type="ARBA" id="ARBA00001966"/>
    </source>
</evidence>
<dbReference type="Proteomes" id="UP001064933">
    <property type="component" value="Chromosome"/>
</dbReference>
<evidence type="ECO:0000259" key="12">
    <source>
        <dbReference type="PROSITE" id="PS51379"/>
    </source>
</evidence>
<evidence type="ECO:0000313" key="13">
    <source>
        <dbReference type="EMBL" id="UXH76508.1"/>
    </source>
</evidence>
<evidence type="ECO:0000256" key="7">
    <source>
        <dbReference type="ARBA" id="ARBA00022982"/>
    </source>
</evidence>
<dbReference type="PANTHER" id="PTHR42859">
    <property type="entry name" value="OXIDOREDUCTASE"/>
    <property type="match status" value="1"/>
</dbReference>
<keyword evidence="9 11" id="KW-0411">Iron-sulfur</keyword>
<accession>A0ABY6AUA2</accession>
<dbReference type="InterPro" id="IPR017896">
    <property type="entry name" value="4Fe4S_Fe-S-bd"/>
</dbReference>
<dbReference type="InterPro" id="IPR000813">
    <property type="entry name" value="7Fe_ferredoxin"/>
</dbReference>
<keyword evidence="8 11" id="KW-0408">Iron</keyword>
<dbReference type="SUPFAM" id="SSF54862">
    <property type="entry name" value="4Fe-4S ferredoxins"/>
    <property type="match status" value="1"/>
</dbReference>
<evidence type="ECO:0000256" key="6">
    <source>
        <dbReference type="ARBA" id="ARBA00022737"/>
    </source>
</evidence>
<keyword evidence="6 11" id="KW-0677">Repeat</keyword>
<dbReference type="EMBL" id="CP104562">
    <property type="protein sequence ID" value="UXH76508.1"/>
    <property type="molecule type" value="Genomic_DNA"/>
</dbReference>
<protein>
    <recommendedName>
        <fullName evidence="11">Ferredoxin</fullName>
    </recommendedName>
</protein>
<organism evidence="13 14">
    <name type="scientific">Roseateles amylovorans</name>
    <dbReference type="NCBI Taxonomy" id="2978473"/>
    <lineage>
        <taxon>Bacteria</taxon>
        <taxon>Pseudomonadati</taxon>
        <taxon>Pseudomonadota</taxon>
        <taxon>Betaproteobacteria</taxon>
        <taxon>Burkholderiales</taxon>
        <taxon>Sphaerotilaceae</taxon>
        <taxon>Roseateles</taxon>
    </lineage>
</organism>
<keyword evidence="14" id="KW-1185">Reference proteome</keyword>
<evidence type="ECO:0000256" key="11">
    <source>
        <dbReference type="RuleBase" id="RU364098"/>
    </source>
</evidence>
<dbReference type="PRINTS" id="PR00354">
    <property type="entry name" value="7FE8SFRDOXIN"/>
</dbReference>
<gene>
    <name evidence="13" type="ORF">N4261_15795</name>
</gene>
<dbReference type="Pfam" id="PF00037">
    <property type="entry name" value="Fer4"/>
    <property type="match status" value="1"/>
</dbReference>
<feature type="domain" description="4Fe-4S ferredoxin-type" evidence="12">
    <location>
        <begin position="1"/>
        <end position="30"/>
    </location>
</feature>
<name>A0ABY6AUA2_9BURK</name>
<evidence type="ECO:0000256" key="8">
    <source>
        <dbReference type="ARBA" id="ARBA00023004"/>
    </source>
</evidence>
<feature type="domain" description="4Fe-4S ferredoxin-type" evidence="12">
    <location>
        <begin position="31"/>
        <end position="60"/>
    </location>
</feature>
<dbReference type="InterPro" id="IPR017900">
    <property type="entry name" value="4Fe4S_Fe_S_CS"/>
</dbReference>
<sequence length="117" mass="12978">MTYVVTEACIRCKYTDCVEVCPMQCFLDAGNMLVIDPSDCIECAMCVPECPVDAIVHLDEISARQRPFVAVNAALARAPASRPIHSRQPPPGDHAHWATIKQKRHLLRLEPPLDAEV</sequence>
<keyword evidence="4 11" id="KW-0004">4Fe-4S</keyword>
<comment type="function">
    <text evidence="11">Ferredoxins are iron-sulfur proteins that transfer electrons in a wide variety of metabolic reactions.</text>
</comment>
<dbReference type="PANTHER" id="PTHR42859:SF2">
    <property type="entry name" value="FERREDOXIN"/>
    <property type="match status" value="1"/>
</dbReference>
<dbReference type="Gene3D" id="3.30.70.20">
    <property type="match status" value="1"/>
</dbReference>
<keyword evidence="5 11" id="KW-0479">Metal-binding</keyword>
<evidence type="ECO:0000256" key="10">
    <source>
        <dbReference type="ARBA" id="ARBA00023291"/>
    </source>
</evidence>
<keyword evidence="3 11" id="KW-0813">Transport</keyword>
<evidence type="ECO:0000256" key="5">
    <source>
        <dbReference type="ARBA" id="ARBA00022723"/>
    </source>
</evidence>
<evidence type="ECO:0000256" key="1">
    <source>
        <dbReference type="ARBA" id="ARBA00001927"/>
    </source>
</evidence>
<dbReference type="RefSeq" id="WP_261756240.1">
    <property type="nucleotide sequence ID" value="NZ_CP104562.2"/>
</dbReference>
<evidence type="ECO:0000256" key="9">
    <source>
        <dbReference type="ARBA" id="ARBA00023014"/>
    </source>
</evidence>
<dbReference type="InterPro" id="IPR050294">
    <property type="entry name" value="RnfB_subfamily"/>
</dbReference>
<dbReference type="PROSITE" id="PS00198">
    <property type="entry name" value="4FE4S_FER_1"/>
    <property type="match status" value="1"/>
</dbReference>
<evidence type="ECO:0000256" key="3">
    <source>
        <dbReference type="ARBA" id="ARBA00022448"/>
    </source>
</evidence>
<dbReference type="InterPro" id="IPR022569">
    <property type="entry name" value="Fd_C"/>
</dbReference>
<keyword evidence="10 11" id="KW-0003">3Fe-4S</keyword>
<proteinExistence type="predicted"/>
<comment type="cofactor">
    <cofactor evidence="2 11">
        <name>[4Fe-4S] cluster</name>
        <dbReference type="ChEBI" id="CHEBI:49883"/>
    </cofactor>
</comment>